<dbReference type="EMBL" id="DRQG01000048">
    <property type="protein sequence ID" value="HGY55084.1"/>
    <property type="molecule type" value="Genomic_DNA"/>
</dbReference>
<protein>
    <recommendedName>
        <fullName evidence="2">Calcineurin-like phosphoesterase domain-containing protein</fullName>
    </recommendedName>
</protein>
<dbReference type="AlphaFoldDB" id="A0A7V4WU96"/>
<dbReference type="Gene3D" id="3.60.21.10">
    <property type="match status" value="1"/>
</dbReference>
<dbReference type="PANTHER" id="PTHR22953:SF153">
    <property type="entry name" value="PURPLE ACID PHOSPHATASE"/>
    <property type="match status" value="1"/>
</dbReference>
<keyword evidence="1" id="KW-0732">Signal</keyword>
<dbReference type="PANTHER" id="PTHR22953">
    <property type="entry name" value="ACID PHOSPHATASE RELATED"/>
    <property type="match status" value="1"/>
</dbReference>
<evidence type="ECO:0000259" key="2">
    <source>
        <dbReference type="Pfam" id="PF00149"/>
    </source>
</evidence>
<reference evidence="3" key="1">
    <citation type="journal article" date="2020" name="mSystems">
        <title>Genome- and Community-Level Interaction Insights into Carbon Utilization and Element Cycling Functions of Hydrothermarchaeota in Hydrothermal Sediment.</title>
        <authorList>
            <person name="Zhou Z."/>
            <person name="Liu Y."/>
            <person name="Xu W."/>
            <person name="Pan J."/>
            <person name="Luo Z.H."/>
            <person name="Li M."/>
        </authorList>
    </citation>
    <scope>NUCLEOTIDE SEQUENCE [LARGE SCALE GENOMIC DNA]</scope>
    <source>
        <strain evidence="3">HyVt-577</strain>
    </source>
</reference>
<dbReference type="Proteomes" id="UP000885779">
    <property type="component" value="Unassembled WGS sequence"/>
</dbReference>
<dbReference type="Pfam" id="PF00149">
    <property type="entry name" value="Metallophos"/>
    <property type="match status" value="1"/>
</dbReference>
<evidence type="ECO:0000313" key="3">
    <source>
        <dbReference type="EMBL" id="HGY55084.1"/>
    </source>
</evidence>
<sequence>MTLIFNHIFISQHRRFANIILLISALLAVTSLLAQDVPASYSNMGYDKQGRLYLQVSDTLRLYADTSSSPLTLENLRGDPKGTDEGIAFNFQNPDLNGTLYYGFIPYEDARYPLPVYFARTAKIKNGRTEIKIKKRMSGRYDMIHWEEKGKGTLGYRVVDDRGNFLYDGIISFKGTGPFEIDDTIIEGPFVNLLTDQGAVISFDTNTKIKASVTVDGKKFEDAQSAYHHEINLNGLKPSTRYTYTIHYGDNSLNYDFKTAPQPGSRRPFVFAYASDSRAGRGGGERSVYGVNHYITKRIIAYAAQQQVSFVQFTGDIINGYATKTENMDLQYANWKRAVSPFGAYLPIIVGMGNHEALIHRFPGIGRYGLSIDRFPFADQSSEAIFARHFVNPLNGPLSEDGSIYDPNMDTNDFPSYKENVFYYNYDNSAIIVLNSDYWYAPSLKYHNESSGNLHGYVMDKQFEWLKQTLIKLENDKNVDHIFVTIHTPFFPNGGHVGDAMYYNGSNEKRAYVAGKPVAKGIIERRDELLDLFINKSTKVVAILTGDEHNYCRTLIGPQTSLYPEEYTGNKLKLRRSIWQINNGAAGSPYYAQEITPWSAQTYGFTTQNAVVLVYVHGQNVDVKVYNPDTLEPVDRFNLKNAKQNE</sequence>
<dbReference type="InterPro" id="IPR004843">
    <property type="entry name" value="Calcineurin-like_PHP"/>
</dbReference>
<proteinExistence type="predicted"/>
<gene>
    <name evidence="3" type="ORF">ENK44_05245</name>
</gene>
<dbReference type="GO" id="GO:0003993">
    <property type="term" value="F:acid phosphatase activity"/>
    <property type="evidence" value="ECO:0007669"/>
    <property type="project" value="InterPro"/>
</dbReference>
<accession>A0A7V4WU96</accession>
<feature type="domain" description="Calcineurin-like phosphoesterase" evidence="2">
    <location>
        <begin position="294"/>
        <end position="508"/>
    </location>
</feature>
<dbReference type="GO" id="GO:0046872">
    <property type="term" value="F:metal ion binding"/>
    <property type="evidence" value="ECO:0007669"/>
    <property type="project" value="InterPro"/>
</dbReference>
<dbReference type="SUPFAM" id="SSF56300">
    <property type="entry name" value="Metallo-dependent phosphatases"/>
    <property type="match status" value="1"/>
</dbReference>
<dbReference type="SUPFAM" id="SSF49363">
    <property type="entry name" value="Purple acid phosphatase, N-terminal domain"/>
    <property type="match status" value="1"/>
</dbReference>
<dbReference type="InterPro" id="IPR029052">
    <property type="entry name" value="Metallo-depent_PP-like"/>
</dbReference>
<organism evidence="3">
    <name type="scientific">Caldithrix abyssi</name>
    <dbReference type="NCBI Taxonomy" id="187145"/>
    <lineage>
        <taxon>Bacteria</taxon>
        <taxon>Pseudomonadati</taxon>
        <taxon>Calditrichota</taxon>
        <taxon>Calditrichia</taxon>
        <taxon>Calditrichales</taxon>
        <taxon>Calditrichaceae</taxon>
        <taxon>Caldithrix</taxon>
    </lineage>
</organism>
<name>A0A7V4WU96_CALAY</name>
<dbReference type="InterPro" id="IPR008963">
    <property type="entry name" value="Purple_acid_Pase-like_N"/>
</dbReference>
<dbReference type="InterPro" id="IPR039331">
    <property type="entry name" value="PAPs-like"/>
</dbReference>
<evidence type="ECO:0000256" key="1">
    <source>
        <dbReference type="ARBA" id="ARBA00022729"/>
    </source>
</evidence>
<dbReference type="Gene3D" id="2.60.40.380">
    <property type="entry name" value="Purple acid phosphatase-like, N-terminal"/>
    <property type="match status" value="1"/>
</dbReference>
<comment type="caution">
    <text evidence="3">The sequence shown here is derived from an EMBL/GenBank/DDBJ whole genome shotgun (WGS) entry which is preliminary data.</text>
</comment>